<dbReference type="Proteomes" id="UP000006853">
    <property type="component" value="Chromosome 3"/>
</dbReference>
<accession>F2QWQ7</accession>
<reference evidence="1 2" key="3">
    <citation type="journal article" date="2016" name="FEMS Yeast Res.">
        <title>Curation of the genome annotation of Pichia pastoris (Komagataella phaffii) CBS7435 from gene level to protein function.</title>
        <authorList>
            <person name="Valli M."/>
            <person name="Tatto N.E."/>
            <person name="Peymann A."/>
            <person name="Gruber C."/>
            <person name="Landes N."/>
            <person name="Ekker H."/>
            <person name="Thallinger G.G."/>
            <person name="Mattanovich D."/>
            <person name="Gasser B."/>
            <person name="Graf A.B."/>
        </authorList>
    </citation>
    <scope>GENOME REANNOTATION</scope>
    <source>
        <strain evidence="1 2">ATCC 76273 / CBS 7435 / CECT 11047 / NRRL Y-11430 / Wegner 21-1</strain>
    </source>
</reference>
<sequence length="158" mass="18141">MPLDPDRLILMSTESVTNWSIESPTILHLFDHSIPDEPLLRLFGKSDVDTAEPGVLEETFNYHVSNGNNKHVIYKTRIKSVEAMKQYSVRLTNQHKNKQDHSSHFSDKRVVLDCNSYLVDSLKLFKQTVRTTLPRDKSCIGPLTSNGYSQLRVESRPR</sequence>
<evidence type="ECO:0000313" key="1">
    <source>
        <dbReference type="EMBL" id="CCA39835.1"/>
    </source>
</evidence>
<protein>
    <submittedName>
        <fullName evidence="1">Uncharacterized protein</fullName>
    </submittedName>
</protein>
<gene>
    <name evidence="1" type="ordered locus">PP7435_Chr3-0883</name>
</gene>
<dbReference type="AlphaFoldDB" id="F2QWQ7"/>
<organism evidence="1 2">
    <name type="scientific">Komagataella phaffii (strain ATCC 76273 / CBS 7435 / CECT 11047 / NRRL Y-11430 / Wegner 21-1)</name>
    <name type="common">Yeast</name>
    <name type="synonym">Pichia pastoris</name>
    <dbReference type="NCBI Taxonomy" id="981350"/>
    <lineage>
        <taxon>Eukaryota</taxon>
        <taxon>Fungi</taxon>
        <taxon>Dikarya</taxon>
        <taxon>Ascomycota</taxon>
        <taxon>Saccharomycotina</taxon>
        <taxon>Pichiomycetes</taxon>
        <taxon>Pichiales</taxon>
        <taxon>Pichiaceae</taxon>
        <taxon>Komagataella</taxon>
    </lineage>
</organism>
<name>F2QWQ7_KOMPC</name>
<evidence type="ECO:0000313" key="2">
    <source>
        <dbReference type="Proteomes" id="UP000006853"/>
    </source>
</evidence>
<reference evidence="1 2" key="1">
    <citation type="journal article" date="2011" name="J. Biotechnol.">
        <title>High-quality genome sequence of Pichia pastoris CBS7435.</title>
        <authorList>
            <person name="Kuberl A."/>
            <person name="Schneider J."/>
            <person name="Thallinger G.G."/>
            <person name="Anderl I."/>
            <person name="Wibberg D."/>
            <person name="Hajek T."/>
            <person name="Jaenicke S."/>
            <person name="Brinkrolf K."/>
            <person name="Goesmann A."/>
            <person name="Szczepanowski R."/>
            <person name="Puhler A."/>
            <person name="Schwab H."/>
            <person name="Glieder A."/>
            <person name="Pichler H."/>
        </authorList>
    </citation>
    <scope>NUCLEOTIDE SEQUENCE [LARGE SCALE GENOMIC DNA]</scope>
    <source>
        <strain evidence="2">ATCC 76273 / CBS 7435 / CECT 11047 / NRRL Y-11430 / Wegner 21-1</strain>
    </source>
</reference>
<reference key="2">
    <citation type="submission" date="2011-04" db="EMBL/GenBank/DDBJ databases">
        <title>High-quality genome sequence of Pichia pastoris CBS 7435.</title>
        <authorList>
            <person name="Kueberl A."/>
            <person name="Schneider J."/>
            <person name="Thallinger G.G."/>
            <person name="Anderl I."/>
            <person name="Wibberg D."/>
            <person name="Hajek T."/>
            <person name="Jaenicke S."/>
            <person name="Brinkrolf K."/>
            <person name="Goesmann A."/>
            <person name="Szczepanowski R."/>
            <person name="Puehler A."/>
            <person name="Schwab H."/>
            <person name="Glieder A."/>
            <person name="Pichler H."/>
        </authorList>
    </citation>
    <scope>NUCLEOTIDE SEQUENCE</scope>
    <source>
        <strain>CBS 7435</strain>
    </source>
</reference>
<keyword evidence="2" id="KW-1185">Reference proteome</keyword>
<dbReference type="HOGENOM" id="CLU_1670038_0_0_1"/>
<proteinExistence type="predicted"/>
<dbReference type="EMBL" id="FR839630">
    <property type="protein sequence ID" value="CCA39835.1"/>
    <property type="molecule type" value="Genomic_DNA"/>
</dbReference>